<proteinExistence type="predicted"/>
<dbReference type="Pfam" id="PF00560">
    <property type="entry name" value="LRR_1"/>
    <property type="match status" value="7"/>
</dbReference>
<evidence type="ECO:0000256" key="10">
    <source>
        <dbReference type="ARBA" id="ARBA00023180"/>
    </source>
</evidence>
<dbReference type="SMART" id="SM00369">
    <property type="entry name" value="LRR_TYP"/>
    <property type="match status" value="7"/>
</dbReference>
<keyword evidence="14" id="KW-1185">Reference proteome</keyword>
<dbReference type="Pfam" id="PF08263">
    <property type="entry name" value="LRRNT_2"/>
    <property type="match status" value="1"/>
</dbReference>
<reference evidence="15" key="2">
    <citation type="submission" date="2025-08" db="UniProtKB">
        <authorList>
            <consortium name="RefSeq"/>
        </authorList>
    </citation>
    <scope>IDENTIFICATION</scope>
    <source>
        <tissue evidence="15">Etiolated seedlings</tissue>
    </source>
</reference>
<dbReference type="RefSeq" id="XP_027191130.1">
    <property type="nucleotide sequence ID" value="XM_027335329.1"/>
</dbReference>
<keyword evidence="7 11" id="KW-1133">Transmembrane helix</keyword>
<evidence type="ECO:0000256" key="1">
    <source>
        <dbReference type="ARBA" id="ARBA00004162"/>
    </source>
</evidence>
<reference evidence="14" key="1">
    <citation type="journal article" date="2013" name="Nat. Biotechnol.">
        <title>Draft genome sequence of chickpea (Cicer arietinum) provides a resource for trait improvement.</title>
        <authorList>
            <person name="Varshney R.K."/>
            <person name="Song C."/>
            <person name="Saxena R.K."/>
            <person name="Azam S."/>
            <person name="Yu S."/>
            <person name="Sharpe A.G."/>
            <person name="Cannon S."/>
            <person name="Baek J."/>
            <person name="Rosen B.D."/>
            <person name="Tar'an B."/>
            <person name="Millan T."/>
            <person name="Zhang X."/>
            <person name="Ramsay L.D."/>
            <person name="Iwata A."/>
            <person name="Wang Y."/>
            <person name="Nelson W."/>
            <person name="Farmer A.D."/>
            <person name="Gaur P.M."/>
            <person name="Soderlund C."/>
            <person name="Penmetsa R.V."/>
            <person name="Xu C."/>
            <person name="Bharti A.K."/>
            <person name="He W."/>
            <person name="Winter P."/>
            <person name="Zhao S."/>
            <person name="Hane J.K."/>
            <person name="Carrasquilla-Garcia N."/>
            <person name="Condie J.A."/>
            <person name="Upadhyaya H.D."/>
            <person name="Luo M.C."/>
            <person name="Thudi M."/>
            <person name="Gowda C.L."/>
            <person name="Singh N.P."/>
            <person name="Lichtenzveig J."/>
            <person name="Gali K.K."/>
            <person name="Rubio J."/>
            <person name="Nadarajan N."/>
            <person name="Dolezel J."/>
            <person name="Bansal K.C."/>
            <person name="Xu X."/>
            <person name="Edwards D."/>
            <person name="Zhang G."/>
            <person name="Kahl G."/>
            <person name="Gil J."/>
            <person name="Singh K.B."/>
            <person name="Datta S.K."/>
            <person name="Jackson S.A."/>
            <person name="Wang J."/>
            <person name="Cook D.R."/>
        </authorList>
    </citation>
    <scope>NUCLEOTIDE SEQUENCE [LARGE SCALE GENOMIC DNA]</scope>
    <source>
        <strain evidence="14">cv. CDC Frontier</strain>
    </source>
</reference>
<keyword evidence="4 11" id="KW-0812">Transmembrane</keyword>
<feature type="transmembrane region" description="Helical" evidence="11">
    <location>
        <begin position="751"/>
        <end position="773"/>
    </location>
</feature>
<dbReference type="AlphaFoldDB" id="A0A3Q7YFV1"/>
<dbReference type="InterPro" id="IPR003591">
    <property type="entry name" value="Leu-rich_rpt_typical-subtyp"/>
</dbReference>
<accession>A0A3Q7YFV1</accession>
<dbReference type="PANTHER" id="PTHR27000">
    <property type="entry name" value="LEUCINE-RICH REPEAT RECEPTOR-LIKE PROTEIN KINASE FAMILY PROTEIN-RELATED"/>
    <property type="match status" value="1"/>
</dbReference>
<dbReference type="SMART" id="SM00365">
    <property type="entry name" value="LRR_SD22"/>
    <property type="match status" value="7"/>
</dbReference>
<evidence type="ECO:0000256" key="5">
    <source>
        <dbReference type="ARBA" id="ARBA00022729"/>
    </source>
</evidence>
<evidence type="ECO:0000256" key="7">
    <source>
        <dbReference type="ARBA" id="ARBA00022989"/>
    </source>
</evidence>
<evidence type="ECO:0000313" key="15">
    <source>
        <dbReference type="RefSeq" id="XP_027191130.1"/>
    </source>
</evidence>
<feature type="chain" id="PRO_5018642134" evidence="12">
    <location>
        <begin position="26"/>
        <end position="799"/>
    </location>
</feature>
<dbReference type="STRING" id="3827.A0A3Q7YFV1"/>
<dbReference type="Gene3D" id="3.80.10.10">
    <property type="entry name" value="Ribonuclease Inhibitor"/>
    <property type="match status" value="6"/>
</dbReference>
<feature type="domain" description="Leucine-rich repeat-containing N-terminal plant-type" evidence="13">
    <location>
        <begin position="29"/>
        <end position="72"/>
    </location>
</feature>
<dbReference type="FunFam" id="3.80.10.10:FF:000095">
    <property type="entry name" value="LRR receptor-like serine/threonine-protein kinase GSO1"/>
    <property type="match status" value="1"/>
</dbReference>
<evidence type="ECO:0000256" key="2">
    <source>
        <dbReference type="ARBA" id="ARBA00004479"/>
    </source>
</evidence>
<protein>
    <submittedName>
        <fullName evidence="15">Receptor-like protein 13</fullName>
    </submittedName>
</protein>
<name>A0A3Q7YFV1_CICAR</name>
<dbReference type="InterPro" id="IPR032675">
    <property type="entry name" value="LRR_dom_sf"/>
</dbReference>
<gene>
    <name evidence="15" type="primary">LOC101512664</name>
</gene>
<comment type="subcellular location">
    <subcellularLocation>
        <location evidence="1">Cell membrane</location>
        <topology evidence="1">Single-pass membrane protein</topology>
    </subcellularLocation>
    <subcellularLocation>
        <location evidence="2">Membrane</location>
        <topology evidence="2">Single-pass type I membrane protein</topology>
    </subcellularLocation>
</comment>
<keyword evidence="10" id="KW-0325">Glycoprotein</keyword>
<evidence type="ECO:0000256" key="3">
    <source>
        <dbReference type="ARBA" id="ARBA00022614"/>
    </source>
</evidence>
<dbReference type="SUPFAM" id="SSF52058">
    <property type="entry name" value="L domain-like"/>
    <property type="match status" value="2"/>
</dbReference>
<sequence length="799" mass="90651">MKLGIIFSSVVYFVAILMQNQGCKGCLEKERIGLLEIKDYILSQKGDPYNELDSWVDDRASNCCTWNKIKCSNISSGHITDLSLKMLLDFWSSNTMLNVSLFHPFEELRLLDLSYNLFRGWIGNEGFPGLNKLDTLDLSDNNLNSSILRSLNELTSLTTLKLGYNFMHNFSAQGFLRSKELEVLELPGNMLNGSIIPSLHEFTSLKNLRLGDNNFNCSLSSLDVQNLRNLKVLSLSNNYMNGSIEGLCKLKDLEDLNIGNNMFSAQLPECLSNLTNLQVLELSNNLFTGNFPSFTSNLTSLTYLSFCENYMQGTFSLSTLANHSKLQQYISNNNLSGLLPKDFGNFLPSVTYLNMSWNNFEGNIPSSIGKMKNLESLDVSHNHFLGELPKGLATYCEMLTYLKVSNNYLQGNIPKFSNWMNMEVLFLNNNNFSGTLEDVLGNNIGLIVLYISNNSISGTIPNSIVMFSSMRVLLMANNLLEGEIPKKMFLNMSMLQIMDLSQNKLIGSLPKFNSLTSLRFLYLQKNYLSGSIPFELSKSSNLQLLDLRENKFYGNIPNSIDKFSELKILLLGGNNFEGEIPIQLCQLKKVDILDLSRNVFNASIPSCFQNLSFGMGQYDDDGYDYGPVFEISMYNPPIYFLPNEESLFDARLLILLPLFDLLNEDLKLEVEFRTKNNDYFYKGKVLENMTGLDLSCNKLTGQFGDFDDENYRGNPDLCGPLLKRKCEDVAFSPSSPSNENEENETKVDMIAFYWSFAASYITILLAILTVLYINVDWRMVLFYYVDKVILRCFPTFPLH</sequence>
<evidence type="ECO:0000256" key="11">
    <source>
        <dbReference type="SAM" id="Phobius"/>
    </source>
</evidence>
<dbReference type="FunFam" id="3.80.10.10:FF:000383">
    <property type="entry name" value="Leucine-rich repeat receptor protein kinase EMS1"/>
    <property type="match status" value="1"/>
</dbReference>
<keyword evidence="6" id="KW-0677">Repeat</keyword>
<dbReference type="PROSITE" id="PS51450">
    <property type="entry name" value="LRR"/>
    <property type="match status" value="2"/>
</dbReference>
<dbReference type="PANTHER" id="PTHR27000:SF787">
    <property type="entry name" value="RECEPTOR-LIKE PROTEIN 39"/>
    <property type="match status" value="1"/>
</dbReference>
<evidence type="ECO:0000256" key="8">
    <source>
        <dbReference type="ARBA" id="ARBA00023136"/>
    </source>
</evidence>
<evidence type="ECO:0000256" key="9">
    <source>
        <dbReference type="ARBA" id="ARBA00023170"/>
    </source>
</evidence>
<evidence type="ECO:0000256" key="6">
    <source>
        <dbReference type="ARBA" id="ARBA00022737"/>
    </source>
</evidence>
<keyword evidence="9" id="KW-0675">Receptor</keyword>
<evidence type="ECO:0000259" key="13">
    <source>
        <dbReference type="Pfam" id="PF08263"/>
    </source>
</evidence>
<dbReference type="OrthoDB" id="4691307at2759"/>
<dbReference type="GO" id="GO:0005886">
    <property type="term" value="C:plasma membrane"/>
    <property type="evidence" value="ECO:0007669"/>
    <property type="project" value="UniProtKB-SubCell"/>
</dbReference>
<evidence type="ECO:0000313" key="14">
    <source>
        <dbReference type="Proteomes" id="UP000087171"/>
    </source>
</evidence>
<dbReference type="Proteomes" id="UP000087171">
    <property type="component" value="Chromosome Ca6"/>
</dbReference>
<dbReference type="InterPro" id="IPR001611">
    <property type="entry name" value="Leu-rich_rpt"/>
</dbReference>
<evidence type="ECO:0000256" key="4">
    <source>
        <dbReference type="ARBA" id="ARBA00022692"/>
    </source>
</evidence>
<evidence type="ECO:0000256" key="12">
    <source>
        <dbReference type="SAM" id="SignalP"/>
    </source>
</evidence>
<organism evidence="14 15">
    <name type="scientific">Cicer arietinum</name>
    <name type="common">Chickpea</name>
    <name type="synonym">Garbanzo</name>
    <dbReference type="NCBI Taxonomy" id="3827"/>
    <lineage>
        <taxon>Eukaryota</taxon>
        <taxon>Viridiplantae</taxon>
        <taxon>Streptophyta</taxon>
        <taxon>Embryophyta</taxon>
        <taxon>Tracheophyta</taxon>
        <taxon>Spermatophyta</taxon>
        <taxon>Magnoliopsida</taxon>
        <taxon>eudicotyledons</taxon>
        <taxon>Gunneridae</taxon>
        <taxon>Pentapetalae</taxon>
        <taxon>rosids</taxon>
        <taxon>fabids</taxon>
        <taxon>Fabales</taxon>
        <taxon>Fabaceae</taxon>
        <taxon>Papilionoideae</taxon>
        <taxon>50 kb inversion clade</taxon>
        <taxon>NPAAA clade</taxon>
        <taxon>Hologalegina</taxon>
        <taxon>IRL clade</taxon>
        <taxon>Cicereae</taxon>
        <taxon>Cicer</taxon>
    </lineage>
</organism>
<dbReference type="InterPro" id="IPR013210">
    <property type="entry name" value="LRR_N_plant-typ"/>
</dbReference>
<keyword evidence="3" id="KW-0433">Leucine-rich repeat</keyword>
<keyword evidence="5 12" id="KW-0732">Signal</keyword>
<keyword evidence="8 11" id="KW-0472">Membrane</keyword>
<feature type="signal peptide" evidence="12">
    <location>
        <begin position="1"/>
        <end position="25"/>
    </location>
</feature>